<dbReference type="PATRIC" id="fig|1316936.3.peg.3127"/>
<dbReference type="SUPFAM" id="SSF53756">
    <property type="entry name" value="UDP-Glycosyltransferase/glycogen phosphorylase"/>
    <property type="match status" value="1"/>
</dbReference>
<dbReference type="STRING" id="1316936.K678_15701"/>
<dbReference type="InterPro" id="IPR028098">
    <property type="entry name" value="Glyco_trans_4-like_N"/>
</dbReference>
<evidence type="ECO:0000259" key="1">
    <source>
        <dbReference type="Pfam" id="PF13579"/>
    </source>
</evidence>
<dbReference type="eggNOG" id="COG0438">
    <property type="taxonomic scope" value="Bacteria"/>
</dbReference>
<proteinExistence type="predicted"/>
<dbReference type="OrthoDB" id="9787293at2"/>
<dbReference type="GO" id="GO:0016757">
    <property type="term" value="F:glycosyltransferase activity"/>
    <property type="evidence" value="ECO:0007669"/>
    <property type="project" value="UniProtKB-ARBA"/>
</dbReference>
<organism evidence="2 3">
    <name type="scientific">Magnetospirillum fulvum MGU-K5</name>
    <dbReference type="NCBI Taxonomy" id="1316936"/>
    <lineage>
        <taxon>Bacteria</taxon>
        <taxon>Pseudomonadati</taxon>
        <taxon>Pseudomonadota</taxon>
        <taxon>Alphaproteobacteria</taxon>
        <taxon>Rhodospirillales</taxon>
        <taxon>Rhodospirillaceae</taxon>
        <taxon>Magnetospirillum</taxon>
    </lineage>
</organism>
<dbReference type="Pfam" id="PF13579">
    <property type="entry name" value="Glyco_trans_4_4"/>
    <property type="match status" value="1"/>
</dbReference>
<dbReference type="Gene3D" id="3.40.50.2000">
    <property type="entry name" value="Glycogen Phosphorylase B"/>
    <property type="match status" value="2"/>
</dbReference>
<dbReference type="EMBL" id="AQPH01000086">
    <property type="protein sequence ID" value="EPY00512.1"/>
    <property type="molecule type" value="Genomic_DNA"/>
</dbReference>
<feature type="domain" description="Glycosyltransferase subfamily 4-like N-terminal" evidence="1">
    <location>
        <begin position="20"/>
        <end position="216"/>
    </location>
</feature>
<sequence length="418" mass="46777">MRILIISAFFPPTNAIGALRVGKFAEFLASQGHDVRVVSAIQDSIPDTLETSIPADLVRRVRWFDVNTLAARLFGRKLTAYRQGTGSSSSLLTYLGELWRSCANIPDNHFGWYLPARKAANKIIRSWRPDLIFASASPVTGLIVAHSLSRQHGIPWVAELRDLWTDNHYYAFPLWRRKIDQVLEKRVLGSASLLVTVSQPLADIIGTKTGKPTMVVTNGFDPADFPTDVEPPNDNYLTIRHMGTIYPGRRDPTPLFQALKLLGPLADRVRISFHGRLQPGLGQIIQDMDVCHSVEMLPEVSYRDSLRLQKNSDVLLLLLWNAPAEYGVFTGKLFEYIGARRPILCLGLERGVAPDLIRERQVGCVATDAEAIAAQLRIWIETKDRLGRIPAPPDVQLQGLHRSDQFAKLEKEFSIIST</sequence>
<gene>
    <name evidence="2" type="ORF">K678_15701</name>
</gene>
<name>S9S3J2_MAGFU</name>
<dbReference type="Proteomes" id="UP000015350">
    <property type="component" value="Unassembled WGS sequence"/>
</dbReference>
<evidence type="ECO:0000313" key="3">
    <source>
        <dbReference type="Proteomes" id="UP000015350"/>
    </source>
</evidence>
<evidence type="ECO:0000313" key="2">
    <source>
        <dbReference type="EMBL" id="EPY00512.1"/>
    </source>
</evidence>
<protein>
    <recommendedName>
        <fullName evidence="1">Glycosyltransferase subfamily 4-like N-terminal domain-containing protein</fullName>
    </recommendedName>
</protein>
<dbReference type="RefSeq" id="WP_021133426.1">
    <property type="nucleotide sequence ID" value="NZ_AQPH01000086.1"/>
</dbReference>
<accession>S9S3J2</accession>
<reference evidence="2 3" key="1">
    <citation type="submission" date="2013-04" db="EMBL/GenBank/DDBJ databases">
        <authorList>
            <person name="Kuznetsov B."/>
            <person name="Ivanovsky R."/>
        </authorList>
    </citation>
    <scope>NUCLEOTIDE SEQUENCE [LARGE SCALE GENOMIC DNA]</scope>
    <source>
        <strain evidence="2 3">MGU-K5</strain>
    </source>
</reference>
<dbReference type="AlphaFoldDB" id="S9S3J2"/>
<comment type="caution">
    <text evidence="2">The sequence shown here is derived from an EMBL/GenBank/DDBJ whole genome shotgun (WGS) entry which is preliminary data.</text>
</comment>